<organism evidence="1 2">
    <name type="scientific">Paenibacillus swuensis</name>
    <dbReference type="NCBI Taxonomy" id="1178515"/>
    <lineage>
        <taxon>Bacteria</taxon>
        <taxon>Bacillati</taxon>
        <taxon>Bacillota</taxon>
        <taxon>Bacilli</taxon>
        <taxon>Bacillales</taxon>
        <taxon>Paenibacillaceae</taxon>
        <taxon>Paenibacillus</taxon>
    </lineage>
</organism>
<dbReference type="STRING" id="1178515.SY83_14925"/>
<protein>
    <submittedName>
        <fullName evidence="1">Uncharacterized protein</fullName>
    </submittedName>
</protein>
<proteinExistence type="predicted"/>
<evidence type="ECO:0000313" key="1">
    <source>
        <dbReference type="EMBL" id="ANE47347.1"/>
    </source>
</evidence>
<gene>
    <name evidence="1" type="ORF">SY83_14925</name>
</gene>
<sequence length="166" mass="19592">MYMQNYKFGLSMRLPEGKLPGFYAQIIKAIAGKVSLWDRDKELLILNNEEERATIKDVLNHYKVYHEEMDVWLLPDNAVKYRNYEDYGFESKQGYAYLYADKVALYRVLPLFHLTEMDTKPCLLQLEENLIVSFHAEPGDIYYVDVDHKEWVNRIAAAYGHSVTWL</sequence>
<dbReference type="PATRIC" id="fig|1178515.4.peg.2999"/>
<reference evidence="1 2" key="1">
    <citation type="submission" date="2015-01" db="EMBL/GenBank/DDBJ databases">
        <title>Paenibacillus swuensis/DY6/whole genome sequencing.</title>
        <authorList>
            <person name="Kim M.K."/>
            <person name="Srinivasan S."/>
            <person name="Lee J.-J."/>
        </authorList>
    </citation>
    <scope>NUCLEOTIDE SEQUENCE [LARGE SCALE GENOMIC DNA]</scope>
    <source>
        <strain evidence="1 2">DY6</strain>
    </source>
</reference>
<dbReference type="KEGG" id="pswu:SY83_14925"/>
<evidence type="ECO:0000313" key="2">
    <source>
        <dbReference type="Proteomes" id="UP000076927"/>
    </source>
</evidence>
<dbReference type="Proteomes" id="UP000076927">
    <property type="component" value="Chromosome"/>
</dbReference>
<dbReference type="EMBL" id="CP011388">
    <property type="protein sequence ID" value="ANE47347.1"/>
    <property type="molecule type" value="Genomic_DNA"/>
</dbReference>
<accession>A0A172TKK0</accession>
<dbReference type="AlphaFoldDB" id="A0A172TKK0"/>
<name>A0A172TKK0_9BACL</name>
<keyword evidence="2" id="KW-1185">Reference proteome</keyword>